<organism evidence="4 5">
    <name type="scientific">Methanothermococcus okinawensis</name>
    <dbReference type="NCBI Taxonomy" id="155863"/>
    <lineage>
        <taxon>Archaea</taxon>
        <taxon>Methanobacteriati</taxon>
        <taxon>Methanobacteriota</taxon>
        <taxon>Methanomada group</taxon>
        <taxon>Methanococci</taxon>
        <taxon>Methanococcales</taxon>
        <taxon>Methanococcaceae</taxon>
        <taxon>Methanothermococcus</taxon>
    </lineage>
</organism>
<dbReference type="EMBL" id="DQSV01000068">
    <property type="protein sequence ID" value="HIP17342.1"/>
    <property type="molecule type" value="Genomic_DNA"/>
</dbReference>
<accession>A0A832YNH8</accession>
<gene>
    <name evidence="4" type="ORF">EYG76_03450</name>
</gene>
<dbReference type="GO" id="GO:0016787">
    <property type="term" value="F:hydrolase activity"/>
    <property type="evidence" value="ECO:0007669"/>
    <property type="project" value="UniProtKB-UniRule"/>
</dbReference>
<dbReference type="InterPro" id="IPR050114">
    <property type="entry name" value="UPF0173_UPF0282_UlaG_hydrolase"/>
</dbReference>
<feature type="domain" description="Metallo-beta-lactamase" evidence="3">
    <location>
        <begin position="6"/>
        <end position="184"/>
    </location>
</feature>
<dbReference type="InterPro" id="IPR036866">
    <property type="entry name" value="RibonucZ/Hydroxyglut_hydro"/>
</dbReference>
<comment type="similarity">
    <text evidence="2">Belongs to the UPF0173 family.</text>
</comment>
<dbReference type="HAMAP" id="MF_00457">
    <property type="entry name" value="UPF0173"/>
    <property type="match status" value="1"/>
</dbReference>
<dbReference type="SMART" id="SM00849">
    <property type="entry name" value="Lactamase_B"/>
    <property type="match status" value="1"/>
</dbReference>
<evidence type="ECO:0000259" key="3">
    <source>
        <dbReference type="SMART" id="SM00849"/>
    </source>
</evidence>
<dbReference type="PANTHER" id="PTHR43546:SF3">
    <property type="entry name" value="UPF0173 METAL-DEPENDENT HYDROLASE MJ1163"/>
    <property type="match status" value="1"/>
</dbReference>
<evidence type="ECO:0000313" key="4">
    <source>
        <dbReference type="EMBL" id="HIP17342.1"/>
    </source>
</evidence>
<dbReference type="Pfam" id="PF12706">
    <property type="entry name" value="Lactamase_B_2"/>
    <property type="match status" value="1"/>
</dbReference>
<dbReference type="NCBIfam" id="NF001911">
    <property type="entry name" value="PRK00685.1"/>
    <property type="match status" value="1"/>
</dbReference>
<name>A0A832YNH8_9EURY</name>
<dbReference type="SUPFAM" id="SSF56281">
    <property type="entry name" value="Metallo-hydrolase/oxidoreductase"/>
    <property type="match status" value="1"/>
</dbReference>
<evidence type="ECO:0000256" key="1">
    <source>
        <dbReference type="ARBA" id="ARBA00022801"/>
    </source>
</evidence>
<sequence length="220" mass="24295">MITWYGHACFKVDNILIDPFVPNPLYNIDIHKDNEVVKGVDLIAITHGHNDHIGSTVELSKKYNLPVVSNHEISVYLGKQGVVAEGMNIGGTIEIKNSKLTMVKAEHSSDIDENTPGGVASGYIINDRVYHAGDTGLFGDMKLIGEIYGPKIVLLPVGGRYTMGPEEAIKAIEYLNPKIFIPMHYNTFPLIEQNISNLIRKVEDFGVKVIVPKISEVIDI</sequence>
<protein>
    <recommendedName>
        <fullName evidence="2">UPF0173 metal-dependent hydrolase EYG76_03450</fullName>
    </recommendedName>
</protein>
<comment type="caution">
    <text evidence="4">The sequence shown here is derived from an EMBL/GenBank/DDBJ whole genome shotgun (WGS) entry which is preliminary data.</text>
</comment>
<proteinExistence type="inferred from homology"/>
<dbReference type="InterPro" id="IPR022877">
    <property type="entry name" value="UPF0173"/>
</dbReference>
<keyword evidence="1 2" id="KW-0378">Hydrolase</keyword>
<dbReference type="Proteomes" id="UP000605144">
    <property type="component" value="Unassembled WGS sequence"/>
</dbReference>
<dbReference type="InterPro" id="IPR001279">
    <property type="entry name" value="Metallo-B-lactamas"/>
</dbReference>
<dbReference type="Gene3D" id="3.60.15.10">
    <property type="entry name" value="Ribonuclease Z/Hydroxyacylglutathione hydrolase-like"/>
    <property type="match status" value="1"/>
</dbReference>
<dbReference type="AlphaFoldDB" id="A0A832YNH8"/>
<evidence type="ECO:0000313" key="5">
    <source>
        <dbReference type="Proteomes" id="UP000605144"/>
    </source>
</evidence>
<dbReference type="PANTHER" id="PTHR43546">
    <property type="entry name" value="UPF0173 METAL-DEPENDENT HYDROLASE MJ1163-RELATED"/>
    <property type="match status" value="1"/>
</dbReference>
<evidence type="ECO:0000256" key="2">
    <source>
        <dbReference type="HAMAP-Rule" id="MF_00457"/>
    </source>
</evidence>
<reference evidence="4" key="1">
    <citation type="journal article" date="2020" name="ISME J.">
        <title>Gammaproteobacteria mediating utilization of methyl-, sulfur- and petroleum organic compounds in deep ocean hydrothermal plumes.</title>
        <authorList>
            <person name="Zhou Z."/>
            <person name="Liu Y."/>
            <person name="Pan J."/>
            <person name="Cron B.R."/>
            <person name="Toner B.M."/>
            <person name="Anantharaman K."/>
            <person name="Breier J.A."/>
            <person name="Dick G.J."/>
            <person name="Li M."/>
        </authorList>
    </citation>
    <scope>NUCLEOTIDE SEQUENCE</scope>
    <source>
        <strain evidence="4">SZUA-1385</strain>
    </source>
</reference>